<proteinExistence type="predicted"/>
<dbReference type="AlphaFoldDB" id="A0A2P2IJE0"/>
<organism evidence="2">
    <name type="scientific">Rhizophora mucronata</name>
    <name type="common">Asiatic mangrove</name>
    <dbReference type="NCBI Taxonomy" id="61149"/>
    <lineage>
        <taxon>Eukaryota</taxon>
        <taxon>Viridiplantae</taxon>
        <taxon>Streptophyta</taxon>
        <taxon>Embryophyta</taxon>
        <taxon>Tracheophyta</taxon>
        <taxon>Spermatophyta</taxon>
        <taxon>Magnoliopsida</taxon>
        <taxon>eudicotyledons</taxon>
        <taxon>Gunneridae</taxon>
        <taxon>Pentapetalae</taxon>
        <taxon>rosids</taxon>
        <taxon>fabids</taxon>
        <taxon>Malpighiales</taxon>
        <taxon>Rhizophoraceae</taxon>
        <taxon>Rhizophora</taxon>
    </lineage>
</organism>
<evidence type="ECO:0000313" key="2">
    <source>
        <dbReference type="EMBL" id="MBW81307.1"/>
    </source>
</evidence>
<keyword evidence="1" id="KW-0472">Membrane</keyword>
<accession>A0A2P2IJE0</accession>
<dbReference type="EMBL" id="GGEC01000824">
    <property type="protein sequence ID" value="MBW81307.1"/>
    <property type="molecule type" value="Transcribed_RNA"/>
</dbReference>
<keyword evidence="1" id="KW-1133">Transmembrane helix</keyword>
<protein>
    <submittedName>
        <fullName evidence="2">Uncharacterized protein</fullName>
    </submittedName>
</protein>
<sequence length="87" mass="10067">MRSHSWGTNAGNMQFWSNKFVIYCNGNITTFNSRTYMSPVKYVMVCYTILPTIFLLVQMLCSFMLSSALISNLAKEDNQDCRNMIYP</sequence>
<reference evidence="2" key="1">
    <citation type="submission" date="2018-02" db="EMBL/GenBank/DDBJ databases">
        <title>Rhizophora mucronata_Transcriptome.</title>
        <authorList>
            <person name="Meera S.P."/>
            <person name="Sreeshan A."/>
            <person name="Augustine A."/>
        </authorList>
    </citation>
    <scope>NUCLEOTIDE SEQUENCE</scope>
    <source>
        <tissue evidence="2">Leaf</tissue>
    </source>
</reference>
<keyword evidence="1" id="KW-0812">Transmembrane</keyword>
<evidence type="ECO:0000256" key="1">
    <source>
        <dbReference type="SAM" id="Phobius"/>
    </source>
</evidence>
<feature type="transmembrane region" description="Helical" evidence="1">
    <location>
        <begin position="42"/>
        <end position="65"/>
    </location>
</feature>
<name>A0A2P2IJE0_RHIMU</name>